<evidence type="ECO:0000313" key="8">
    <source>
        <dbReference type="Proteomes" id="UP000215005"/>
    </source>
</evidence>
<feature type="compositionally biased region" description="Basic and acidic residues" evidence="5">
    <location>
        <begin position="55"/>
        <end position="89"/>
    </location>
</feature>
<dbReference type="GO" id="GO:0005524">
    <property type="term" value="F:ATP binding"/>
    <property type="evidence" value="ECO:0007669"/>
    <property type="project" value="UniProtKB-UniRule"/>
</dbReference>
<keyword evidence="1" id="KW-0436">Ligase</keyword>
<evidence type="ECO:0000256" key="4">
    <source>
        <dbReference type="PROSITE-ProRule" id="PRU00409"/>
    </source>
</evidence>
<evidence type="ECO:0000259" key="6">
    <source>
        <dbReference type="PROSITE" id="PS50975"/>
    </source>
</evidence>
<feature type="region of interest" description="Disordered" evidence="5">
    <location>
        <begin position="1"/>
        <end position="238"/>
    </location>
</feature>
<keyword evidence="3 4" id="KW-0067">ATP-binding</keyword>
<feature type="compositionally biased region" description="Basic residues" evidence="5">
    <location>
        <begin position="1"/>
        <end position="19"/>
    </location>
</feature>
<dbReference type="NCBIfam" id="NF005543">
    <property type="entry name" value="PRK07206.1"/>
    <property type="match status" value="1"/>
</dbReference>
<organism evidence="7 8">
    <name type="scientific">Nocardiopsis gilva YIM 90087</name>
    <dbReference type="NCBI Taxonomy" id="1235441"/>
    <lineage>
        <taxon>Bacteria</taxon>
        <taxon>Bacillati</taxon>
        <taxon>Actinomycetota</taxon>
        <taxon>Actinomycetes</taxon>
        <taxon>Streptosporangiales</taxon>
        <taxon>Nocardiopsidaceae</taxon>
        <taxon>Nocardiopsis</taxon>
    </lineage>
</organism>
<dbReference type="InterPro" id="IPR052032">
    <property type="entry name" value="ATP-dep_AA_Ligase"/>
</dbReference>
<dbReference type="PANTHER" id="PTHR43585:SF2">
    <property type="entry name" value="ATP-GRASP ENZYME FSQD"/>
    <property type="match status" value="1"/>
</dbReference>
<accession>A0A223SAH1</accession>
<feature type="compositionally biased region" description="Basic residues" evidence="5">
    <location>
        <begin position="154"/>
        <end position="169"/>
    </location>
</feature>
<dbReference type="AlphaFoldDB" id="A0A223SAH1"/>
<keyword evidence="2 4" id="KW-0547">Nucleotide-binding</keyword>
<evidence type="ECO:0000313" key="7">
    <source>
        <dbReference type="EMBL" id="ASU85046.1"/>
    </source>
</evidence>
<dbReference type="GO" id="GO:0046872">
    <property type="term" value="F:metal ion binding"/>
    <property type="evidence" value="ECO:0007669"/>
    <property type="project" value="InterPro"/>
</dbReference>
<dbReference type="KEGG" id="ngv:CDO52_21620"/>
<dbReference type="InterPro" id="IPR011761">
    <property type="entry name" value="ATP-grasp"/>
</dbReference>
<dbReference type="Pfam" id="PF13535">
    <property type="entry name" value="ATP-grasp_4"/>
    <property type="match status" value="1"/>
</dbReference>
<protein>
    <recommendedName>
        <fullName evidence="6">ATP-grasp domain-containing protein</fullName>
    </recommendedName>
</protein>
<sequence>MVHHGPPARRRVRRTRRTRPPLGDAAARRGGSPRRGRASSTARRPGRRRSARRRPGPDHGRSAGVGDRRPERTDRGQRGVADHGARSASRDQAGLHRTAAPLRGRAPRPQRRTDLPPGRGGAALGHARAAALAEDTAPSGVRGRRGPGHPSGPRGRRHRAHRLRPRARPRGGGTEPTGGRCGRGPGLARGRTRNPSAGTSTRRHIRREQLRERHPPASRPAGRTPHGRQRREPLPRSTGMVKTVALVDGYSTARHLPEEFHRYGVDVVHVPSSPEIPEILRPSFRPDSYDAELPYAPADETAARLAAYEDVRVIAGAESGVRFADRLCELLGQEWNVSVLSDTRRDKFEMIRALQQAGLPTAEQIKSGSPEEIVAWSRTQRDWPIVVKPPHSSSSEDVYFCHNAADIQAAVTRIVGKVNFLGLRNDTAVAQSFLEGPIYVVNTVSLDGRHLTTDAWCFEFVPGTHERRGGSGITFTDHYLITPDSDVLEPLIEYNERALDAVGIRNGPAHNELKVTRDGPRLVETNARLMGATIESGPFRKVLGDTQPELTAMAMCDPDGFRDRLRRPYRPTRHLKIMWVHFPADGVITDDAGCRRLERLPSFAGYFGAPRVGDAVRPSTDTTGRGGFVYLLHSDADVVEADAARVGEWIDGCALFDVRPESAAVL</sequence>
<evidence type="ECO:0000256" key="1">
    <source>
        <dbReference type="ARBA" id="ARBA00022598"/>
    </source>
</evidence>
<feature type="domain" description="ATP-grasp" evidence="6">
    <location>
        <begin position="351"/>
        <end position="556"/>
    </location>
</feature>
<feature type="compositionally biased region" description="Gly residues" evidence="5">
    <location>
        <begin position="170"/>
        <end position="187"/>
    </location>
</feature>
<evidence type="ECO:0000256" key="3">
    <source>
        <dbReference type="ARBA" id="ARBA00022840"/>
    </source>
</evidence>
<evidence type="ECO:0000256" key="5">
    <source>
        <dbReference type="SAM" id="MobiDB-lite"/>
    </source>
</evidence>
<feature type="compositionally biased region" description="Basic residues" evidence="5">
    <location>
        <begin position="44"/>
        <end position="54"/>
    </location>
</feature>
<reference evidence="7 8" key="1">
    <citation type="submission" date="2017-08" db="EMBL/GenBank/DDBJ databases">
        <title>The complete genome sequence of Nocardiopsis gilva YIM 90087.</title>
        <authorList>
            <person name="Yin M."/>
            <person name="Tang S."/>
        </authorList>
    </citation>
    <scope>NUCLEOTIDE SEQUENCE [LARGE SCALE GENOMIC DNA]</scope>
    <source>
        <strain evidence="7 8">YIM 90087</strain>
    </source>
</reference>
<proteinExistence type="predicted"/>
<dbReference type="EMBL" id="CP022753">
    <property type="protein sequence ID" value="ASU85046.1"/>
    <property type="molecule type" value="Genomic_DNA"/>
</dbReference>
<dbReference type="Proteomes" id="UP000215005">
    <property type="component" value="Chromosome"/>
</dbReference>
<feature type="compositionally biased region" description="Low complexity" evidence="5">
    <location>
        <begin position="124"/>
        <end position="141"/>
    </location>
</feature>
<gene>
    <name evidence="7" type="ORF">CDO52_21620</name>
</gene>
<dbReference type="GO" id="GO:0016874">
    <property type="term" value="F:ligase activity"/>
    <property type="evidence" value="ECO:0007669"/>
    <property type="project" value="UniProtKB-KW"/>
</dbReference>
<dbReference type="PROSITE" id="PS50975">
    <property type="entry name" value="ATP_GRASP"/>
    <property type="match status" value="1"/>
</dbReference>
<dbReference type="PANTHER" id="PTHR43585">
    <property type="entry name" value="FUMIPYRROLE BIOSYNTHESIS PROTEIN C"/>
    <property type="match status" value="1"/>
</dbReference>
<dbReference type="Gene3D" id="3.30.470.20">
    <property type="entry name" value="ATP-grasp fold, B domain"/>
    <property type="match status" value="1"/>
</dbReference>
<name>A0A223SAH1_9ACTN</name>
<evidence type="ECO:0000256" key="2">
    <source>
        <dbReference type="ARBA" id="ARBA00022741"/>
    </source>
</evidence>
<dbReference type="SUPFAM" id="SSF56059">
    <property type="entry name" value="Glutathione synthetase ATP-binding domain-like"/>
    <property type="match status" value="1"/>
</dbReference>
<keyword evidence="8" id="KW-1185">Reference proteome</keyword>